<organism evidence="3 4">
    <name type="scientific">Elizabethkingia meningoseptica</name>
    <name type="common">Chryseobacterium meningosepticum</name>
    <dbReference type="NCBI Taxonomy" id="238"/>
    <lineage>
        <taxon>Bacteria</taxon>
        <taxon>Pseudomonadati</taxon>
        <taxon>Bacteroidota</taxon>
        <taxon>Flavobacteriia</taxon>
        <taxon>Flavobacteriales</taxon>
        <taxon>Weeksellaceae</taxon>
        <taxon>Elizabethkingia</taxon>
    </lineage>
</organism>
<gene>
    <name evidence="3" type="ORF">BMF97_01455</name>
</gene>
<dbReference type="SUPFAM" id="SSF52540">
    <property type="entry name" value="P-loop containing nucleoside triphosphate hydrolases"/>
    <property type="match status" value="1"/>
</dbReference>
<evidence type="ECO:0000259" key="1">
    <source>
        <dbReference type="Pfam" id="PF13304"/>
    </source>
</evidence>
<dbReference type="Gene3D" id="3.40.50.300">
    <property type="entry name" value="P-loop containing nucleotide triphosphate hydrolases"/>
    <property type="match status" value="1"/>
</dbReference>
<dbReference type="Proteomes" id="UP000188947">
    <property type="component" value="Unassembled WGS sequence"/>
</dbReference>
<dbReference type="RefSeq" id="WP_069215442.1">
    <property type="nucleotide sequence ID" value="NZ_CP016378.1"/>
</dbReference>
<feature type="domain" description="ATPase AAA-type core" evidence="1">
    <location>
        <begin position="25"/>
        <end position="304"/>
    </location>
</feature>
<evidence type="ECO:0000313" key="4">
    <source>
        <dbReference type="Proteomes" id="UP000188947"/>
    </source>
</evidence>
<protein>
    <submittedName>
        <fullName evidence="3">Uncharacterized protein</fullName>
    </submittedName>
</protein>
<dbReference type="GO" id="GO:0016887">
    <property type="term" value="F:ATP hydrolysis activity"/>
    <property type="evidence" value="ECO:0007669"/>
    <property type="project" value="InterPro"/>
</dbReference>
<dbReference type="Pfam" id="PF13304">
    <property type="entry name" value="AAA_21"/>
    <property type="match status" value="1"/>
</dbReference>
<feature type="domain" description="OLD protein-like TOPRIM" evidence="2">
    <location>
        <begin position="355"/>
        <end position="423"/>
    </location>
</feature>
<dbReference type="STRING" id="238.BBD35_02655"/>
<name>A0A1V3U4J4_ELIME</name>
<dbReference type="AlphaFoldDB" id="A0A1V3U4J4"/>
<dbReference type="PANTHER" id="PTHR43581">
    <property type="entry name" value="ATP/GTP PHOSPHATASE"/>
    <property type="match status" value="1"/>
</dbReference>
<dbReference type="Pfam" id="PF20469">
    <property type="entry name" value="OLD-like_TOPRIM"/>
    <property type="match status" value="1"/>
</dbReference>
<comment type="caution">
    <text evidence="3">The sequence shown here is derived from an EMBL/GenBank/DDBJ whole genome shotgun (WGS) entry which is preliminary data.</text>
</comment>
<evidence type="ECO:0000313" key="3">
    <source>
        <dbReference type="EMBL" id="OOH97962.1"/>
    </source>
</evidence>
<reference evidence="3 4" key="1">
    <citation type="submission" date="2016-11" db="EMBL/GenBank/DDBJ databases">
        <title>Genome sequence and comparative genomic analysis of clinical strain Elizabethkingia meningoseptica 61421 PRCM.</title>
        <authorList>
            <person name="Wang M."/>
            <person name="Hu S."/>
            <person name="Cao L."/>
            <person name="Jiang T."/>
            <person name="Zhou Y."/>
            <person name="Ming D."/>
        </authorList>
    </citation>
    <scope>NUCLEOTIDE SEQUENCE [LARGE SCALE GENOMIC DNA]</scope>
    <source>
        <strain evidence="3 4">61421 PRCM</strain>
    </source>
</reference>
<dbReference type="GO" id="GO:0005524">
    <property type="term" value="F:ATP binding"/>
    <property type="evidence" value="ECO:0007669"/>
    <property type="project" value="InterPro"/>
</dbReference>
<dbReference type="PANTHER" id="PTHR43581:SF2">
    <property type="entry name" value="EXCINUCLEASE ATPASE SUBUNIT"/>
    <property type="match status" value="1"/>
</dbReference>
<dbReference type="OrthoDB" id="9792800at2"/>
<dbReference type="InterPro" id="IPR034139">
    <property type="entry name" value="TOPRIM_OLD"/>
</dbReference>
<dbReference type="InterPro" id="IPR027417">
    <property type="entry name" value="P-loop_NTPase"/>
</dbReference>
<dbReference type="EMBL" id="MPOG01000001">
    <property type="protein sequence ID" value="OOH97962.1"/>
    <property type="molecule type" value="Genomic_DNA"/>
</dbReference>
<evidence type="ECO:0000259" key="2">
    <source>
        <dbReference type="Pfam" id="PF20469"/>
    </source>
</evidence>
<sequence>MIKSLKFKFGPIDCNNKLELIPTPITIFVGPNNSGKSRALIEIENFCRTGKFNDNSLILEKINYSSNNLEDITKIIDDIIVKPDLNDSVKPGEIILSKLKAQTNQVVKLIVDKKRFIEESTAEDPTKSNFAMPFYPRFVDIFTLRLDGSNRLNLLLEKEAGDLQETPKNNLSQLFQRDDLRKKLRDIIFEAFKKYFVIDPTNIGKLRVRLSEKKPPSDEIERGWGEESVKFHKNGLLISDASDGIKAFCGIISSIIAGDPKVLLIDEPEAFLHPSLSSILGKEIGKSLYSTNKRLFAATHSASFLMGCIQSNAPLNIVRLTYKSNNATARLLPKEKIIHLMRNPLLRSTGVLNGLFYDSVIVTEADSDRAFYQEINERLLAENDGRGISNCLFLNAQNKQTVWDIVKPLRELGIPAVGIVDIDVFKEGGTVFTKLLDGTFIPTLNHPAYHTQRKAIYDELNSTDSNWKKNGGISILDIKKKEASLNFIKQLQEYGVFIVKNGELESWLNDLGVESSKTHWLLNMFIRMGENPNDLNYIKPSNGDVWDFIGEIQQWISNENRNGIPTLA</sequence>
<dbReference type="InterPro" id="IPR003959">
    <property type="entry name" value="ATPase_AAA_core"/>
</dbReference>
<keyword evidence="4" id="KW-1185">Reference proteome</keyword>
<accession>A0A1V3U4J4</accession>
<proteinExistence type="predicted"/>
<dbReference type="InterPro" id="IPR051396">
    <property type="entry name" value="Bact_Antivir_Def_Nuclease"/>
</dbReference>